<proteinExistence type="predicted"/>
<gene>
    <name evidence="2" type="ORF">E2C01_092632</name>
</gene>
<comment type="caution">
    <text evidence="2">The sequence shown here is derived from an EMBL/GenBank/DDBJ whole genome shotgun (WGS) entry which is preliminary data.</text>
</comment>
<feature type="region of interest" description="Disordered" evidence="1">
    <location>
        <begin position="1"/>
        <end position="49"/>
    </location>
</feature>
<evidence type="ECO:0000256" key="1">
    <source>
        <dbReference type="SAM" id="MobiDB-lite"/>
    </source>
</evidence>
<dbReference type="Proteomes" id="UP000324222">
    <property type="component" value="Unassembled WGS sequence"/>
</dbReference>
<organism evidence="2 3">
    <name type="scientific">Portunus trituberculatus</name>
    <name type="common">Swimming crab</name>
    <name type="synonym">Neptunus trituberculatus</name>
    <dbReference type="NCBI Taxonomy" id="210409"/>
    <lineage>
        <taxon>Eukaryota</taxon>
        <taxon>Metazoa</taxon>
        <taxon>Ecdysozoa</taxon>
        <taxon>Arthropoda</taxon>
        <taxon>Crustacea</taxon>
        <taxon>Multicrustacea</taxon>
        <taxon>Malacostraca</taxon>
        <taxon>Eumalacostraca</taxon>
        <taxon>Eucarida</taxon>
        <taxon>Decapoda</taxon>
        <taxon>Pleocyemata</taxon>
        <taxon>Brachyura</taxon>
        <taxon>Eubrachyura</taxon>
        <taxon>Portunoidea</taxon>
        <taxon>Portunidae</taxon>
        <taxon>Portuninae</taxon>
        <taxon>Portunus</taxon>
    </lineage>
</organism>
<reference evidence="2 3" key="1">
    <citation type="submission" date="2019-05" db="EMBL/GenBank/DDBJ databases">
        <title>Another draft genome of Portunus trituberculatus and its Hox gene families provides insights of decapod evolution.</title>
        <authorList>
            <person name="Jeong J.-H."/>
            <person name="Song I."/>
            <person name="Kim S."/>
            <person name="Choi T."/>
            <person name="Kim D."/>
            <person name="Ryu S."/>
            <person name="Kim W."/>
        </authorList>
    </citation>
    <scope>NUCLEOTIDE SEQUENCE [LARGE SCALE GENOMIC DNA]</scope>
    <source>
        <tissue evidence="2">Muscle</tissue>
    </source>
</reference>
<keyword evidence="3" id="KW-1185">Reference proteome</keyword>
<accession>A0A5B7JGX8</accession>
<protein>
    <submittedName>
        <fullName evidence="2">Uncharacterized protein</fullName>
    </submittedName>
</protein>
<evidence type="ECO:0000313" key="3">
    <source>
        <dbReference type="Proteomes" id="UP000324222"/>
    </source>
</evidence>
<dbReference type="EMBL" id="VSRR010109448">
    <property type="protein sequence ID" value="MPC97321.1"/>
    <property type="molecule type" value="Genomic_DNA"/>
</dbReference>
<evidence type="ECO:0000313" key="2">
    <source>
        <dbReference type="EMBL" id="MPC97321.1"/>
    </source>
</evidence>
<sequence length="88" mass="9256">MEGNPPPYSDLKMSCGPELIPPSQSIPAWTPNHPTQDDPYGAIPPAGGSSDPLAAYVGTNWSGPSLAILLAWVALSHSEEQSRDQSSL</sequence>
<name>A0A5B7JGX8_PORTR</name>
<dbReference type="AlphaFoldDB" id="A0A5B7JGX8"/>